<protein>
    <submittedName>
        <fullName evidence="1">Uncharacterized protein</fullName>
    </submittedName>
</protein>
<organism evidence="1">
    <name type="scientific">Arundo donax</name>
    <name type="common">Giant reed</name>
    <name type="synonym">Donax arundinaceus</name>
    <dbReference type="NCBI Taxonomy" id="35708"/>
    <lineage>
        <taxon>Eukaryota</taxon>
        <taxon>Viridiplantae</taxon>
        <taxon>Streptophyta</taxon>
        <taxon>Embryophyta</taxon>
        <taxon>Tracheophyta</taxon>
        <taxon>Spermatophyta</taxon>
        <taxon>Magnoliopsida</taxon>
        <taxon>Liliopsida</taxon>
        <taxon>Poales</taxon>
        <taxon>Poaceae</taxon>
        <taxon>PACMAD clade</taxon>
        <taxon>Arundinoideae</taxon>
        <taxon>Arundineae</taxon>
        <taxon>Arundo</taxon>
    </lineage>
</organism>
<name>A0A0A9AEW6_ARUDO</name>
<evidence type="ECO:0000313" key="1">
    <source>
        <dbReference type="EMBL" id="JAD48453.1"/>
    </source>
</evidence>
<reference evidence="1" key="2">
    <citation type="journal article" date="2015" name="Data Brief">
        <title>Shoot transcriptome of the giant reed, Arundo donax.</title>
        <authorList>
            <person name="Barrero R.A."/>
            <person name="Guerrero F.D."/>
            <person name="Moolhuijzen P."/>
            <person name="Goolsby J.A."/>
            <person name="Tidwell J."/>
            <person name="Bellgard S.E."/>
            <person name="Bellgard M.I."/>
        </authorList>
    </citation>
    <scope>NUCLEOTIDE SEQUENCE</scope>
    <source>
        <tissue evidence="1">Shoot tissue taken approximately 20 cm above the soil surface</tissue>
    </source>
</reference>
<dbReference type="EMBL" id="GBRH01249442">
    <property type="protein sequence ID" value="JAD48453.1"/>
    <property type="molecule type" value="Transcribed_RNA"/>
</dbReference>
<dbReference type="AlphaFoldDB" id="A0A0A9AEW6"/>
<reference evidence="1" key="1">
    <citation type="submission" date="2014-09" db="EMBL/GenBank/DDBJ databases">
        <authorList>
            <person name="Magalhaes I.L.F."/>
            <person name="Oliveira U."/>
            <person name="Santos F.R."/>
            <person name="Vidigal T.H.D.A."/>
            <person name="Brescovit A.D."/>
            <person name="Santos A.J."/>
        </authorList>
    </citation>
    <scope>NUCLEOTIDE SEQUENCE</scope>
    <source>
        <tissue evidence="1">Shoot tissue taken approximately 20 cm above the soil surface</tissue>
    </source>
</reference>
<accession>A0A0A9AEW6</accession>
<sequence>MERSHYEEIPGVTKEASDSYCSWVESGS</sequence>
<proteinExistence type="predicted"/>